<evidence type="ECO:0000256" key="3">
    <source>
        <dbReference type="ARBA" id="ARBA00022801"/>
    </source>
</evidence>
<comment type="caution">
    <text evidence="8">The sequence shown here is derived from an EMBL/GenBank/DDBJ whole genome shotgun (WGS) entry which is preliminary data.</text>
</comment>
<organism evidence="8 9">
    <name type="scientific">Sulfitobacter mediterraneus</name>
    <dbReference type="NCBI Taxonomy" id="83219"/>
    <lineage>
        <taxon>Bacteria</taxon>
        <taxon>Pseudomonadati</taxon>
        <taxon>Pseudomonadota</taxon>
        <taxon>Alphaproteobacteria</taxon>
        <taxon>Rhodobacterales</taxon>
        <taxon>Roseobacteraceae</taxon>
        <taxon>Sulfitobacter</taxon>
    </lineage>
</organism>
<dbReference type="Pfam" id="PF01321">
    <property type="entry name" value="Creatinase_N"/>
    <property type="match status" value="1"/>
</dbReference>
<keyword evidence="4" id="KW-0482">Metalloprotease</keyword>
<dbReference type="Gene3D" id="3.90.230.10">
    <property type="entry name" value="Creatinase/methionine aminopeptidase superfamily"/>
    <property type="match status" value="1"/>
</dbReference>
<protein>
    <submittedName>
        <fullName evidence="8">Peptidase M24</fullName>
    </submittedName>
</protein>
<dbReference type="STRING" id="83219.PM02_18270"/>
<proteinExistence type="inferred from homology"/>
<dbReference type="Pfam" id="PF00557">
    <property type="entry name" value="Peptidase_M24"/>
    <property type="match status" value="1"/>
</dbReference>
<evidence type="ECO:0000256" key="2">
    <source>
        <dbReference type="ARBA" id="ARBA00022723"/>
    </source>
</evidence>
<dbReference type="InterPro" id="IPR000994">
    <property type="entry name" value="Pept_M24"/>
</dbReference>
<evidence type="ECO:0000313" key="9">
    <source>
        <dbReference type="Proteomes" id="UP000027337"/>
    </source>
</evidence>
<dbReference type="GO" id="GO:0046872">
    <property type="term" value="F:metal ion binding"/>
    <property type="evidence" value="ECO:0007669"/>
    <property type="project" value="UniProtKB-KW"/>
</dbReference>
<evidence type="ECO:0000259" key="7">
    <source>
        <dbReference type="Pfam" id="PF01321"/>
    </source>
</evidence>
<dbReference type="EMBL" id="JEMU01000023">
    <property type="protein sequence ID" value="KAJ01595.1"/>
    <property type="molecule type" value="Genomic_DNA"/>
</dbReference>
<evidence type="ECO:0000256" key="4">
    <source>
        <dbReference type="ARBA" id="ARBA00023049"/>
    </source>
</evidence>
<dbReference type="CDD" id="cd01092">
    <property type="entry name" value="APP-like"/>
    <property type="match status" value="1"/>
</dbReference>
<dbReference type="RefSeq" id="WP_037911249.1">
    <property type="nucleotide sequence ID" value="NZ_JEMU01000023.1"/>
</dbReference>
<dbReference type="SUPFAM" id="SSF53092">
    <property type="entry name" value="Creatinase/prolidase N-terminal domain"/>
    <property type="match status" value="1"/>
</dbReference>
<feature type="domain" description="Creatinase N-terminal" evidence="7">
    <location>
        <begin position="8"/>
        <end position="109"/>
    </location>
</feature>
<feature type="domain" description="Peptidase M24" evidence="6">
    <location>
        <begin position="149"/>
        <end position="349"/>
    </location>
</feature>
<dbReference type="PANTHER" id="PTHR46112">
    <property type="entry name" value="AMINOPEPTIDASE"/>
    <property type="match status" value="1"/>
</dbReference>
<dbReference type="InterPro" id="IPR050659">
    <property type="entry name" value="Peptidase_M24B"/>
</dbReference>
<sequence length="367" mass="40099">MTDLYQSRLTRLRQRMADTGVDLVVAGPSSHMMWLTGLNPHGDERPVMLMVSATAAGFLMPGLNADSARQKTELPFYCWDDADGPDQALDDLLSAVDAKQTGLSIALDETMRTDFSLLLLGTLDQPNHSFLHQTVGYLRGLKDDAEYQALKASALLNDAAAKHGFASLREGMTEMELQTIIREYYKANGAVPEFTIVGFGANGAFPHHHTGQTRLERDMAILVDTGCRYQGYPSDMTRCGWFGDPDAEFLKVAAVVEGAVQAAVDAARPGMKASELDKVARDHITEAGYGKEFLHRLGHGVGIDVHEPPYITATSDTVLEVGNVFSIEPGIYLKQRFGVRLEDIVIMRESGAEILSNLPRDLVISNG</sequence>
<evidence type="ECO:0000313" key="8">
    <source>
        <dbReference type="EMBL" id="KAJ01595.1"/>
    </source>
</evidence>
<keyword evidence="1" id="KW-0645">Protease</keyword>
<evidence type="ECO:0000256" key="1">
    <source>
        <dbReference type="ARBA" id="ARBA00022670"/>
    </source>
</evidence>
<comment type="similarity">
    <text evidence="5">Belongs to the peptidase M24B family.</text>
</comment>
<gene>
    <name evidence="8" type="ORF">PM02_18270</name>
</gene>
<dbReference type="Proteomes" id="UP000027337">
    <property type="component" value="Unassembled WGS sequence"/>
</dbReference>
<dbReference type="eggNOG" id="COG0006">
    <property type="taxonomic scope" value="Bacteria"/>
</dbReference>
<accession>A0A061SQR2</accession>
<dbReference type="InterPro" id="IPR036005">
    <property type="entry name" value="Creatinase/aminopeptidase-like"/>
</dbReference>
<dbReference type="AlphaFoldDB" id="A0A061SQR2"/>
<dbReference type="SUPFAM" id="SSF55920">
    <property type="entry name" value="Creatinase/aminopeptidase"/>
    <property type="match status" value="1"/>
</dbReference>
<keyword evidence="9" id="KW-1185">Reference proteome</keyword>
<dbReference type="PANTHER" id="PTHR46112:SF3">
    <property type="entry name" value="AMINOPEPTIDASE YPDF"/>
    <property type="match status" value="1"/>
</dbReference>
<dbReference type="InterPro" id="IPR000587">
    <property type="entry name" value="Creatinase_N"/>
</dbReference>
<dbReference type="Gene3D" id="3.40.350.10">
    <property type="entry name" value="Creatinase/prolidase N-terminal domain"/>
    <property type="match status" value="1"/>
</dbReference>
<keyword evidence="3" id="KW-0378">Hydrolase</keyword>
<evidence type="ECO:0000259" key="6">
    <source>
        <dbReference type="Pfam" id="PF00557"/>
    </source>
</evidence>
<dbReference type="InterPro" id="IPR001131">
    <property type="entry name" value="Peptidase_M24B_aminopep-P_CS"/>
</dbReference>
<dbReference type="GO" id="GO:0006508">
    <property type="term" value="P:proteolysis"/>
    <property type="evidence" value="ECO:0007669"/>
    <property type="project" value="UniProtKB-KW"/>
</dbReference>
<evidence type="ECO:0000256" key="5">
    <source>
        <dbReference type="RuleBase" id="RU000590"/>
    </source>
</evidence>
<reference evidence="8 9" key="1">
    <citation type="journal article" date="2014" name="Genome Announc.">
        <title>Draft Genome Sequences of Two Isolates of the Roseobacter Group, Sulfitobacter sp. Strains 3SOLIMAR09 and 1FIGIMAR09, from Harbors of Mallorca Island (Mediterranean Sea).</title>
        <authorList>
            <person name="Mas-Llado M."/>
            <person name="Pina-Villalonga J.M."/>
            <person name="Brunet-Galmes I."/>
            <person name="Nogales B."/>
            <person name="Bosch R."/>
        </authorList>
    </citation>
    <scope>NUCLEOTIDE SEQUENCE [LARGE SCALE GENOMIC DNA]</scope>
    <source>
        <strain evidence="8 9">1FIGIMAR09</strain>
    </source>
</reference>
<name>A0A061SQR2_9RHOB</name>
<dbReference type="PROSITE" id="PS00491">
    <property type="entry name" value="PROLINE_PEPTIDASE"/>
    <property type="match status" value="1"/>
</dbReference>
<dbReference type="GO" id="GO:0008237">
    <property type="term" value="F:metallopeptidase activity"/>
    <property type="evidence" value="ECO:0007669"/>
    <property type="project" value="UniProtKB-KW"/>
</dbReference>
<keyword evidence="2 5" id="KW-0479">Metal-binding</keyword>
<dbReference type="InterPro" id="IPR029149">
    <property type="entry name" value="Creatin/AminoP/Spt16_N"/>
</dbReference>